<dbReference type="InterPro" id="IPR029045">
    <property type="entry name" value="ClpP/crotonase-like_dom_sf"/>
</dbReference>
<dbReference type="CDD" id="cd06558">
    <property type="entry name" value="crotonase-like"/>
    <property type="match status" value="1"/>
</dbReference>
<dbReference type="SUPFAM" id="SSF52096">
    <property type="entry name" value="ClpP/crotonase"/>
    <property type="match status" value="1"/>
</dbReference>
<dbReference type="InterPro" id="IPR001753">
    <property type="entry name" value="Enoyl-CoA_hydra/iso"/>
</dbReference>
<evidence type="ECO:0000313" key="2">
    <source>
        <dbReference type="EMBL" id="OIQ74716.1"/>
    </source>
</evidence>
<reference evidence="2" key="1">
    <citation type="submission" date="2016-10" db="EMBL/GenBank/DDBJ databases">
        <title>Sequence of Gallionella enrichment culture.</title>
        <authorList>
            <person name="Poehlein A."/>
            <person name="Muehling M."/>
            <person name="Daniel R."/>
        </authorList>
    </citation>
    <scope>NUCLEOTIDE SEQUENCE</scope>
</reference>
<accession>A0A1J5Q476</accession>
<dbReference type="EC" id="4.2.1.149" evidence="2"/>
<protein>
    <submittedName>
        <fullName evidence="2">Carnitinyl-CoA dehydratase</fullName>
        <ecNumber evidence="2">4.2.1.149</ecNumber>
    </submittedName>
</protein>
<keyword evidence="1 2" id="KW-0456">Lyase</keyword>
<dbReference type="GO" id="GO:0016829">
    <property type="term" value="F:lyase activity"/>
    <property type="evidence" value="ECO:0007669"/>
    <property type="project" value="UniProtKB-KW"/>
</dbReference>
<dbReference type="EMBL" id="MLJW01002408">
    <property type="protein sequence ID" value="OIQ74716.1"/>
    <property type="molecule type" value="Genomic_DNA"/>
</dbReference>
<gene>
    <name evidence="2" type="primary">caiD_2</name>
    <name evidence="2" type="ORF">GALL_436240</name>
</gene>
<dbReference type="AlphaFoldDB" id="A0A1J5Q476"/>
<dbReference type="Gene3D" id="1.10.12.10">
    <property type="entry name" value="Lyase 2-enoyl-coa Hydratase, Chain A, domain 2"/>
    <property type="match status" value="1"/>
</dbReference>
<proteinExistence type="predicted"/>
<sequence>MITNDELRYEVVDGIATITIDRPGARNALNSAVREGIRTAVAEFTENDQARVLILTGVGEVAFSAGADLKEMSEQGLQIPPDDFIPDLATHKPVIAAVNGAALAGGFFLAQQADLVIAAEHATFGITEARHGRGAPWAAPLPLMIPPRVALELLLTAQPISAARAKEVGLVNHVVPIADLAAASRALAHQIAANAPLSVAAGKAMVHQILDGILDDFRQGAKDLWNSVYLSADAQEGPLAFKEKRPPRWQGR</sequence>
<dbReference type="GO" id="GO:0006635">
    <property type="term" value="P:fatty acid beta-oxidation"/>
    <property type="evidence" value="ECO:0007669"/>
    <property type="project" value="TreeGrafter"/>
</dbReference>
<dbReference type="InterPro" id="IPR014748">
    <property type="entry name" value="Enoyl-CoA_hydra_C"/>
</dbReference>
<dbReference type="PANTHER" id="PTHR11941:SF54">
    <property type="entry name" value="ENOYL-COA HYDRATASE, MITOCHONDRIAL"/>
    <property type="match status" value="1"/>
</dbReference>
<name>A0A1J5Q476_9ZZZZ</name>
<comment type="caution">
    <text evidence="2">The sequence shown here is derived from an EMBL/GenBank/DDBJ whole genome shotgun (WGS) entry which is preliminary data.</text>
</comment>
<dbReference type="Pfam" id="PF00378">
    <property type="entry name" value="ECH_1"/>
    <property type="match status" value="1"/>
</dbReference>
<dbReference type="PANTHER" id="PTHR11941">
    <property type="entry name" value="ENOYL-COA HYDRATASE-RELATED"/>
    <property type="match status" value="1"/>
</dbReference>
<organism evidence="2">
    <name type="scientific">mine drainage metagenome</name>
    <dbReference type="NCBI Taxonomy" id="410659"/>
    <lineage>
        <taxon>unclassified sequences</taxon>
        <taxon>metagenomes</taxon>
        <taxon>ecological metagenomes</taxon>
    </lineage>
</organism>
<dbReference type="Gene3D" id="3.90.226.10">
    <property type="entry name" value="2-enoyl-CoA Hydratase, Chain A, domain 1"/>
    <property type="match status" value="1"/>
</dbReference>
<evidence type="ECO:0000256" key="1">
    <source>
        <dbReference type="ARBA" id="ARBA00023239"/>
    </source>
</evidence>